<name>A0A9W6U742_9STRA</name>
<evidence type="ECO:0000256" key="1">
    <source>
        <dbReference type="SAM" id="SignalP"/>
    </source>
</evidence>
<protein>
    <submittedName>
        <fullName evidence="2">Unnamed protein product</fullName>
    </submittedName>
</protein>
<dbReference type="OrthoDB" id="128616at2759"/>
<accession>A0A9W6U742</accession>
<keyword evidence="1" id="KW-0732">Signal</keyword>
<gene>
    <name evidence="2" type="ORF">Plil01_001100400</name>
</gene>
<evidence type="ECO:0000313" key="3">
    <source>
        <dbReference type="Proteomes" id="UP001165083"/>
    </source>
</evidence>
<comment type="caution">
    <text evidence="2">The sequence shown here is derived from an EMBL/GenBank/DDBJ whole genome shotgun (WGS) entry which is preliminary data.</text>
</comment>
<feature type="chain" id="PRO_5040787354" evidence="1">
    <location>
        <begin position="17"/>
        <end position="114"/>
    </location>
</feature>
<feature type="signal peptide" evidence="1">
    <location>
        <begin position="1"/>
        <end position="16"/>
    </location>
</feature>
<dbReference type="AlphaFoldDB" id="A0A9W6U742"/>
<keyword evidence="3" id="KW-1185">Reference proteome</keyword>
<dbReference type="Proteomes" id="UP001165083">
    <property type="component" value="Unassembled WGS sequence"/>
</dbReference>
<reference evidence="2" key="1">
    <citation type="submission" date="2023-04" db="EMBL/GenBank/DDBJ databases">
        <title>Phytophthora lilii NBRC 32176.</title>
        <authorList>
            <person name="Ichikawa N."/>
            <person name="Sato H."/>
            <person name="Tonouchi N."/>
        </authorList>
    </citation>
    <scope>NUCLEOTIDE SEQUENCE</scope>
    <source>
        <strain evidence="2">NBRC 32176</strain>
    </source>
</reference>
<sequence length="114" mass="11771">MITFLSIYLASAIASASESTYEGDGGTGSESGSNNFFVGGANSAGDDLTLYLPAEALQNELLNTSGIEPNSLVAVSSNYSVIHENSPGLGNVAAPNTNVVRPFSSYHPLPTMLQ</sequence>
<evidence type="ECO:0000313" key="2">
    <source>
        <dbReference type="EMBL" id="GMF26463.1"/>
    </source>
</evidence>
<organism evidence="2 3">
    <name type="scientific">Phytophthora lilii</name>
    <dbReference type="NCBI Taxonomy" id="2077276"/>
    <lineage>
        <taxon>Eukaryota</taxon>
        <taxon>Sar</taxon>
        <taxon>Stramenopiles</taxon>
        <taxon>Oomycota</taxon>
        <taxon>Peronosporomycetes</taxon>
        <taxon>Peronosporales</taxon>
        <taxon>Peronosporaceae</taxon>
        <taxon>Phytophthora</taxon>
    </lineage>
</organism>
<proteinExistence type="predicted"/>
<dbReference type="EMBL" id="BSXW01000606">
    <property type="protein sequence ID" value="GMF26463.1"/>
    <property type="molecule type" value="Genomic_DNA"/>
</dbReference>